<evidence type="ECO:0000313" key="2">
    <source>
        <dbReference type="EMBL" id="MFC6591209.1"/>
    </source>
</evidence>
<name>A0ABW1YAP0_9DEIO</name>
<sequence>MNERERLIQKGFYTVVAMCVLLVLGRLLDVVFGLLGGAAEFMPLFMLCLTAWVAWNLYSGKLWARLVLGLMSMQGIVVNLIFILGGAVLGDFLNALPFIISSVVYGLTAFLLFSYEPVQEYLRYIGGET</sequence>
<feature type="transmembrane region" description="Helical" evidence="1">
    <location>
        <begin position="95"/>
        <end position="115"/>
    </location>
</feature>
<proteinExistence type="predicted"/>
<keyword evidence="1" id="KW-0812">Transmembrane</keyword>
<feature type="transmembrane region" description="Helical" evidence="1">
    <location>
        <begin position="66"/>
        <end position="89"/>
    </location>
</feature>
<evidence type="ECO:0000256" key="1">
    <source>
        <dbReference type="SAM" id="Phobius"/>
    </source>
</evidence>
<feature type="transmembrane region" description="Helical" evidence="1">
    <location>
        <begin position="12"/>
        <end position="35"/>
    </location>
</feature>
<dbReference type="RefSeq" id="WP_380082216.1">
    <property type="nucleotide sequence ID" value="NZ_JBHSWD010000001.1"/>
</dbReference>
<dbReference type="Proteomes" id="UP001596297">
    <property type="component" value="Unassembled WGS sequence"/>
</dbReference>
<keyword evidence="1" id="KW-0472">Membrane</keyword>
<keyword evidence="1" id="KW-1133">Transmembrane helix</keyword>
<gene>
    <name evidence="2" type="ORF">ACFP81_03635</name>
</gene>
<evidence type="ECO:0000313" key="3">
    <source>
        <dbReference type="Proteomes" id="UP001596297"/>
    </source>
</evidence>
<reference evidence="3" key="1">
    <citation type="journal article" date="2019" name="Int. J. Syst. Evol. Microbiol.">
        <title>The Global Catalogue of Microorganisms (GCM) 10K type strain sequencing project: providing services to taxonomists for standard genome sequencing and annotation.</title>
        <authorList>
            <consortium name="The Broad Institute Genomics Platform"/>
            <consortium name="The Broad Institute Genome Sequencing Center for Infectious Disease"/>
            <person name="Wu L."/>
            <person name="Ma J."/>
        </authorList>
    </citation>
    <scope>NUCLEOTIDE SEQUENCE [LARGE SCALE GENOMIC DNA]</scope>
    <source>
        <strain evidence="3">CGMCC 1.15772</strain>
    </source>
</reference>
<protein>
    <recommendedName>
        <fullName evidence="4">Phage holin family protein</fullName>
    </recommendedName>
</protein>
<evidence type="ECO:0008006" key="4">
    <source>
        <dbReference type="Google" id="ProtNLM"/>
    </source>
</evidence>
<feature type="transmembrane region" description="Helical" evidence="1">
    <location>
        <begin position="41"/>
        <end position="59"/>
    </location>
</feature>
<organism evidence="2 3">
    <name type="scientific">Deinococcus lacus</name>
    <dbReference type="NCBI Taxonomy" id="392561"/>
    <lineage>
        <taxon>Bacteria</taxon>
        <taxon>Thermotogati</taxon>
        <taxon>Deinococcota</taxon>
        <taxon>Deinococci</taxon>
        <taxon>Deinococcales</taxon>
        <taxon>Deinococcaceae</taxon>
        <taxon>Deinococcus</taxon>
    </lineage>
</organism>
<accession>A0ABW1YAP0</accession>
<keyword evidence="3" id="KW-1185">Reference proteome</keyword>
<dbReference type="EMBL" id="JBHSWD010000001">
    <property type="protein sequence ID" value="MFC6591209.1"/>
    <property type="molecule type" value="Genomic_DNA"/>
</dbReference>
<comment type="caution">
    <text evidence="2">The sequence shown here is derived from an EMBL/GenBank/DDBJ whole genome shotgun (WGS) entry which is preliminary data.</text>
</comment>